<name>A0ABR1BGR8_POLSC</name>
<proteinExistence type="predicted"/>
<keyword evidence="2" id="KW-0472">Membrane</keyword>
<reference evidence="3 4" key="1">
    <citation type="submission" date="2023-09" db="EMBL/GenBank/DDBJ databases">
        <title>Genomes of two closely related lineages of the louse Polyplax serrata with different host specificities.</title>
        <authorList>
            <person name="Martinu J."/>
            <person name="Tarabai H."/>
            <person name="Stefka J."/>
            <person name="Hypsa V."/>
        </authorList>
    </citation>
    <scope>NUCLEOTIDE SEQUENCE [LARGE SCALE GENOMIC DNA]</scope>
    <source>
        <strain evidence="3">98ZLc_SE</strain>
    </source>
</reference>
<feature type="transmembrane region" description="Helical" evidence="2">
    <location>
        <begin position="41"/>
        <end position="63"/>
    </location>
</feature>
<keyword evidence="4" id="KW-1185">Reference proteome</keyword>
<gene>
    <name evidence="3" type="ORF">RUM44_012881</name>
</gene>
<evidence type="ECO:0000313" key="3">
    <source>
        <dbReference type="EMBL" id="KAK6641172.1"/>
    </source>
</evidence>
<evidence type="ECO:0000256" key="2">
    <source>
        <dbReference type="SAM" id="Phobius"/>
    </source>
</evidence>
<keyword evidence="2" id="KW-0812">Transmembrane</keyword>
<evidence type="ECO:0000313" key="4">
    <source>
        <dbReference type="Proteomes" id="UP001359485"/>
    </source>
</evidence>
<comment type="caution">
    <text evidence="3">The sequence shown here is derived from an EMBL/GenBank/DDBJ whole genome shotgun (WGS) entry which is preliminary data.</text>
</comment>
<keyword evidence="2" id="KW-1133">Transmembrane helix</keyword>
<dbReference type="Proteomes" id="UP001359485">
    <property type="component" value="Unassembled WGS sequence"/>
</dbReference>
<accession>A0ABR1BGR8</accession>
<organism evidence="3 4">
    <name type="scientific">Polyplax serrata</name>
    <name type="common">Common mouse louse</name>
    <dbReference type="NCBI Taxonomy" id="468196"/>
    <lineage>
        <taxon>Eukaryota</taxon>
        <taxon>Metazoa</taxon>
        <taxon>Ecdysozoa</taxon>
        <taxon>Arthropoda</taxon>
        <taxon>Hexapoda</taxon>
        <taxon>Insecta</taxon>
        <taxon>Pterygota</taxon>
        <taxon>Neoptera</taxon>
        <taxon>Paraneoptera</taxon>
        <taxon>Psocodea</taxon>
        <taxon>Troctomorpha</taxon>
        <taxon>Phthiraptera</taxon>
        <taxon>Anoplura</taxon>
        <taxon>Polyplacidae</taxon>
        <taxon>Polyplax</taxon>
    </lineage>
</organism>
<sequence length="150" mass="16365">MSNGVGTTDPGPVTEPSLPIALQQNKRPTIIIYPTVSPESIVVPIVSCIIGFPILALLLICCLRRRAKMARERERRRAGKLDDHGALNLVRFSTIKLGMFPASGRTTAVSLCSERAMSRGFPSLELDTVFEEKSDPDPEDTSEVLNALES</sequence>
<dbReference type="EMBL" id="JAWJWF010000001">
    <property type="protein sequence ID" value="KAK6641172.1"/>
    <property type="molecule type" value="Genomic_DNA"/>
</dbReference>
<evidence type="ECO:0000256" key="1">
    <source>
        <dbReference type="SAM" id="MobiDB-lite"/>
    </source>
</evidence>
<feature type="region of interest" description="Disordered" evidence="1">
    <location>
        <begin position="131"/>
        <end position="150"/>
    </location>
</feature>
<protein>
    <submittedName>
        <fullName evidence="3">Uncharacterized protein</fullName>
    </submittedName>
</protein>